<comment type="caution">
    <text evidence="2">The sequence shown here is derived from an EMBL/GenBank/DDBJ whole genome shotgun (WGS) entry which is preliminary data.</text>
</comment>
<reference evidence="2 3" key="1">
    <citation type="submission" date="2021-06" db="EMBL/GenBank/DDBJ databases">
        <authorList>
            <person name="Grouzdev D.S."/>
            <person name="Koziaeva V."/>
        </authorList>
    </citation>
    <scope>NUCLEOTIDE SEQUENCE [LARGE SCALE GENOMIC DNA]</scope>
    <source>
        <strain evidence="2 3">22</strain>
    </source>
</reference>
<protein>
    <submittedName>
        <fullName evidence="2">Uncharacterized protein</fullName>
    </submittedName>
</protein>
<dbReference type="AlphaFoldDB" id="A0A947GDW0"/>
<accession>A0A947GDW0</accession>
<sequence length="58" mass="6553">MTSVDKAQRKHFIDLGGNTRLDRQATETRKEDKEKVVEKEVTKAPITSGLGRVLDRTV</sequence>
<evidence type="ECO:0000256" key="1">
    <source>
        <dbReference type="SAM" id="MobiDB-lite"/>
    </source>
</evidence>
<dbReference type="EMBL" id="JAHHZF010000007">
    <property type="protein sequence ID" value="MBT9290721.1"/>
    <property type="molecule type" value="Genomic_DNA"/>
</dbReference>
<evidence type="ECO:0000313" key="3">
    <source>
        <dbReference type="Proteomes" id="UP000766595"/>
    </source>
</evidence>
<name>A0A947GDW0_9HYPH</name>
<organism evidence="2 3">
    <name type="scientific">Prosthecodimorpha staleyi</name>
    <dbReference type="NCBI Taxonomy" id="2840188"/>
    <lineage>
        <taxon>Bacteria</taxon>
        <taxon>Pseudomonadati</taxon>
        <taxon>Pseudomonadota</taxon>
        <taxon>Alphaproteobacteria</taxon>
        <taxon>Hyphomicrobiales</taxon>
        <taxon>Ancalomicrobiaceae</taxon>
        <taxon>Prosthecodimorpha</taxon>
    </lineage>
</organism>
<feature type="compositionally biased region" description="Basic and acidic residues" evidence="1">
    <location>
        <begin position="20"/>
        <end position="36"/>
    </location>
</feature>
<keyword evidence="3" id="KW-1185">Reference proteome</keyword>
<dbReference type="RefSeq" id="WP_261969315.1">
    <property type="nucleotide sequence ID" value="NZ_JAHHZF010000007.1"/>
</dbReference>
<evidence type="ECO:0000313" key="2">
    <source>
        <dbReference type="EMBL" id="MBT9290721.1"/>
    </source>
</evidence>
<dbReference type="Proteomes" id="UP000766595">
    <property type="component" value="Unassembled WGS sequence"/>
</dbReference>
<gene>
    <name evidence="2" type="ORF">KL771_14725</name>
</gene>
<proteinExistence type="predicted"/>
<feature type="region of interest" description="Disordered" evidence="1">
    <location>
        <begin position="16"/>
        <end position="36"/>
    </location>
</feature>